<dbReference type="VEuPathDB" id="FungiDB:AMAG_02151"/>
<feature type="coiled-coil region" evidence="8">
    <location>
        <begin position="101"/>
        <end position="160"/>
    </location>
</feature>
<dbReference type="PANTHER" id="PTHR15504:SF0">
    <property type="entry name" value="CILIA- AND FLAGELLA-ASSOCIATED PROTEIN 45"/>
    <property type="match status" value="1"/>
</dbReference>
<evidence type="ECO:0000313" key="11">
    <source>
        <dbReference type="EMBL" id="KNE56331.1"/>
    </source>
</evidence>
<dbReference type="GO" id="GO:0031514">
    <property type="term" value="C:motile cilium"/>
    <property type="evidence" value="ECO:0007669"/>
    <property type="project" value="UniProtKB-SubCell"/>
</dbReference>
<organism evidence="11 12">
    <name type="scientific">Allomyces macrogynus (strain ATCC 38327)</name>
    <name type="common">Allomyces javanicus var. macrogynus</name>
    <dbReference type="NCBI Taxonomy" id="578462"/>
    <lineage>
        <taxon>Eukaryota</taxon>
        <taxon>Fungi</taxon>
        <taxon>Fungi incertae sedis</taxon>
        <taxon>Blastocladiomycota</taxon>
        <taxon>Blastocladiomycetes</taxon>
        <taxon>Blastocladiales</taxon>
        <taxon>Blastocladiaceae</taxon>
        <taxon>Allomyces</taxon>
    </lineage>
</organism>
<keyword evidence="5" id="KW-0966">Cell projection</keyword>
<gene>
    <name evidence="11" type="ORF">AMAG_02151</name>
</gene>
<evidence type="ECO:0000256" key="1">
    <source>
        <dbReference type="ARBA" id="ARBA00004230"/>
    </source>
</evidence>
<dbReference type="eggNOG" id="ENOG502QPRZ">
    <property type="taxonomic scope" value="Eukaryota"/>
</dbReference>
<evidence type="ECO:0000256" key="7">
    <source>
        <dbReference type="ARBA" id="ARBA00034142"/>
    </source>
</evidence>
<evidence type="ECO:0000256" key="3">
    <source>
        <dbReference type="ARBA" id="ARBA00023054"/>
    </source>
</evidence>
<dbReference type="OrthoDB" id="1902038at2759"/>
<proteinExistence type="inferred from homology"/>
<reference evidence="12" key="2">
    <citation type="submission" date="2009-11" db="EMBL/GenBank/DDBJ databases">
        <title>The Genome Sequence of Allomyces macrogynus strain ATCC 38327.</title>
        <authorList>
            <consortium name="The Broad Institute Genome Sequencing Platform"/>
            <person name="Russ C."/>
            <person name="Cuomo C."/>
            <person name="Shea T."/>
            <person name="Young S.K."/>
            <person name="Zeng Q."/>
            <person name="Koehrsen M."/>
            <person name="Haas B."/>
            <person name="Borodovsky M."/>
            <person name="Guigo R."/>
            <person name="Alvarado L."/>
            <person name="Berlin A."/>
            <person name="Borenstein D."/>
            <person name="Chen Z."/>
            <person name="Engels R."/>
            <person name="Freedman E."/>
            <person name="Gellesch M."/>
            <person name="Goldberg J."/>
            <person name="Griggs A."/>
            <person name="Gujja S."/>
            <person name="Heiman D."/>
            <person name="Hepburn T."/>
            <person name="Howarth C."/>
            <person name="Jen D."/>
            <person name="Larson L."/>
            <person name="Lewis B."/>
            <person name="Mehta T."/>
            <person name="Park D."/>
            <person name="Pearson M."/>
            <person name="Roberts A."/>
            <person name="Saif S."/>
            <person name="Shenoy N."/>
            <person name="Sisk P."/>
            <person name="Stolte C."/>
            <person name="Sykes S."/>
            <person name="Walk T."/>
            <person name="White J."/>
            <person name="Yandava C."/>
            <person name="Burger G."/>
            <person name="Gray M.W."/>
            <person name="Holland P.W.H."/>
            <person name="King N."/>
            <person name="Lang F.B.F."/>
            <person name="Roger A.J."/>
            <person name="Ruiz-Trillo I."/>
            <person name="Lander E."/>
            <person name="Nusbaum C."/>
        </authorList>
    </citation>
    <scope>NUCLEOTIDE SEQUENCE [LARGE SCALE GENOMIC DNA]</scope>
    <source>
        <strain evidence="12">ATCC 38327</strain>
    </source>
</reference>
<evidence type="ECO:0000259" key="10">
    <source>
        <dbReference type="Pfam" id="PF13868"/>
    </source>
</evidence>
<keyword evidence="3 8" id="KW-0175">Coiled coil</keyword>
<evidence type="ECO:0000256" key="5">
    <source>
        <dbReference type="ARBA" id="ARBA00023273"/>
    </source>
</evidence>
<dbReference type="OMA" id="WGHKPET"/>
<sequence>MTMSGDKNNITVITRDNIRVLHAHGKTRSNPSVVLSAKDVERIKNAAVVVTKEEEARRVMNLTRERVAAAEAARDRRERLESLEKRRTAHLQLSDIEKEAKDKANYLLAKAQMQLDEEEDDIKRMNELILYAKCVSIRDAQVQEKKLIQHERKVEDMRLDAVMENERQRDLQRMEERQQQRQQELRRGAQVIQQQITERREAAMLESERRDQETKATLAAIARRADQEKQEKRAKLQGQRALMQQVVQANEDAIAKKKAQKLADQDEDRRLLEYLVEKEQKEIEKDRELQERKAEREKELARLHAAQKRATDKLAEQDALRAKRATEAYEREWRRKEREAAEKRVREERALREERAAQQAAREAAIAVEANHLRHEFDENLTRQREENERIRASEAARADMHRQYSRDVQRQISEREALLKKARDDFFMEGIHLEAERREKKAKIDGIRARKLAELKTLGVPEKYCKEVERKMLLSERPRLTGP</sequence>
<dbReference type="STRING" id="578462.A0A0L0S1P9"/>
<dbReference type="PANTHER" id="PTHR15504">
    <property type="entry name" value="NASOPHARYNGEAL EPITHELIUM SPECIFIC PROTEIN 1"/>
    <property type="match status" value="1"/>
</dbReference>
<evidence type="ECO:0000256" key="2">
    <source>
        <dbReference type="ARBA" id="ARBA00022846"/>
    </source>
</evidence>
<evidence type="ECO:0000256" key="8">
    <source>
        <dbReference type="SAM" id="Coils"/>
    </source>
</evidence>
<dbReference type="EMBL" id="GG745330">
    <property type="protein sequence ID" value="KNE56331.1"/>
    <property type="molecule type" value="Genomic_DNA"/>
</dbReference>
<evidence type="ECO:0000256" key="9">
    <source>
        <dbReference type="SAM" id="MobiDB-lite"/>
    </source>
</evidence>
<feature type="region of interest" description="Disordered" evidence="9">
    <location>
        <begin position="326"/>
        <end position="348"/>
    </location>
</feature>
<keyword evidence="2" id="KW-0282">Flagellum</keyword>
<dbReference type="Pfam" id="PF13868">
    <property type="entry name" value="TPH"/>
    <property type="match status" value="1"/>
</dbReference>
<dbReference type="AlphaFoldDB" id="A0A0L0S1P9"/>
<keyword evidence="12" id="KW-1185">Reference proteome</keyword>
<dbReference type="InterPro" id="IPR043597">
    <property type="entry name" value="TPH_dom"/>
</dbReference>
<feature type="coiled-coil region" evidence="8">
    <location>
        <begin position="278"/>
        <end position="309"/>
    </location>
</feature>
<keyword evidence="4" id="KW-0969">Cilium</keyword>
<feature type="region of interest" description="Disordered" evidence="9">
    <location>
        <begin position="379"/>
        <end position="410"/>
    </location>
</feature>
<reference evidence="11 12" key="1">
    <citation type="submission" date="2009-11" db="EMBL/GenBank/DDBJ databases">
        <title>Annotation of Allomyces macrogynus ATCC 38327.</title>
        <authorList>
            <consortium name="The Broad Institute Genome Sequencing Platform"/>
            <person name="Russ C."/>
            <person name="Cuomo C."/>
            <person name="Burger G."/>
            <person name="Gray M.W."/>
            <person name="Holland P.W.H."/>
            <person name="King N."/>
            <person name="Lang F.B.F."/>
            <person name="Roger A.J."/>
            <person name="Ruiz-Trillo I."/>
            <person name="Young S.K."/>
            <person name="Zeng Q."/>
            <person name="Gargeya S."/>
            <person name="Fitzgerald M."/>
            <person name="Haas B."/>
            <person name="Abouelleil A."/>
            <person name="Alvarado L."/>
            <person name="Arachchi H.M."/>
            <person name="Berlin A."/>
            <person name="Chapman S.B."/>
            <person name="Gearin G."/>
            <person name="Goldberg J."/>
            <person name="Griggs A."/>
            <person name="Gujja S."/>
            <person name="Hansen M."/>
            <person name="Heiman D."/>
            <person name="Howarth C."/>
            <person name="Larimer J."/>
            <person name="Lui A."/>
            <person name="MacDonald P.J.P."/>
            <person name="McCowen C."/>
            <person name="Montmayeur A."/>
            <person name="Murphy C."/>
            <person name="Neiman D."/>
            <person name="Pearson M."/>
            <person name="Priest M."/>
            <person name="Roberts A."/>
            <person name="Saif S."/>
            <person name="Shea T."/>
            <person name="Sisk P."/>
            <person name="Stolte C."/>
            <person name="Sykes S."/>
            <person name="Wortman J."/>
            <person name="Nusbaum C."/>
            <person name="Birren B."/>
        </authorList>
    </citation>
    <scope>NUCLEOTIDE SEQUENCE [LARGE SCALE GENOMIC DNA]</scope>
    <source>
        <strain evidence="11 12">ATCC 38327</strain>
    </source>
</reference>
<protein>
    <recommendedName>
        <fullName evidence="7">Cilia- and flagella-associated protein 45</fullName>
    </recommendedName>
</protein>
<comment type="similarity">
    <text evidence="6">Belongs to the CFAP45 family.</text>
</comment>
<evidence type="ECO:0000256" key="4">
    <source>
        <dbReference type="ARBA" id="ARBA00023069"/>
    </source>
</evidence>
<feature type="domain" description="Trichohyalin-plectin-homology" evidence="10">
    <location>
        <begin position="115"/>
        <end position="463"/>
    </location>
</feature>
<dbReference type="InterPro" id="IPR033253">
    <property type="entry name" value="CFAP45"/>
</dbReference>
<evidence type="ECO:0000256" key="6">
    <source>
        <dbReference type="ARBA" id="ARBA00034116"/>
    </source>
</evidence>
<evidence type="ECO:0000313" key="12">
    <source>
        <dbReference type="Proteomes" id="UP000054350"/>
    </source>
</evidence>
<name>A0A0L0S1P9_ALLM3</name>
<dbReference type="Proteomes" id="UP000054350">
    <property type="component" value="Unassembled WGS sequence"/>
</dbReference>
<comment type="subcellular location">
    <subcellularLocation>
        <location evidence="1">Cell projection</location>
        <location evidence="1">Cilium</location>
        <location evidence="1">Flagellum</location>
    </subcellularLocation>
</comment>
<accession>A0A0L0S1P9</accession>